<dbReference type="OrthoDB" id="81902at2157"/>
<proteinExistence type="predicted"/>
<dbReference type="Proteomes" id="UP000217528">
    <property type="component" value="Unassembled WGS sequence"/>
</dbReference>
<gene>
    <name evidence="1" type="ORF">ASJ82_03290</name>
    <name evidence="2" type="ORF">MSCUN_07530</name>
</gene>
<keyword evidence="3" id="KW-1185">Reference proteome</keyword>
<dbReference type="EMBL" id="LWMS01000020">
    <property type="protein sequence ID" value="PWL08317.1"/>
    <property type="molecule type" value="Genomic_DNA"/>
</dbReference>
<organism evidence="1 3">
    <name type="scientific">Methanosphaera cuniculi</name>
    <dbReference type="NCBI Taxonomy" id="1077256"/>
    <lineage>
        <taxon>Archaea</taxon>
        <taxon>Methanobacteriati</taxon>
        <taxon>Methanobacteriota</taxon>
        <taxon>Methanomada group</taxon>
        <taxon>Methanobacteria</taxon>
        <taxon>Methanobacteriales</taxon>
        <taxon>Methanobacteriaceae</taxon>
        <taxon>Methanosphaera</taxon>
    </lineage>
</organism>
<evidence type="ECO:0000313" key="3">
    <source>
        <dbReference type="Proteomes" id="UP000217528"/>
    </source>
</evidence>
<evidence type="ECO:0000313" key="1">
    <source>
        <dbReference type="EMBL" id="PAV08230.1"/>
    </source>
</evidence>
<reference evidence="2 4" key="1">
    <citation type="submission" date="2016-04" db="EMBL/GenBank/DDBJ databases">
        <title>Genome sequence of Methanosphaera cuniculi DSM 4103.</title>
        <authorList>
            <person name="Poehlein A."/>
            <person name="Seedorf H."/>
            <person name="Daniel R."/>
        </authorList>
    </citation>
    <scope>NUCLEOTIDE SEQUENCE [LARGE SCALE GENOMIC DNA]</scope>
    <source>
        <strain evidence="2 4">DSM 4103</strain>
    </source>
</reference>
<evidence type="ECO:0000313" key="2">
    <source>
        <dbReference type="EMBL" id="PWL08317.1"/>
    </source>
</evidence>
<dbReference type="Proteomes" id="UP000246004">
    <property type="component" value="Unassembled WGS sequence"/>
</dbReference>
<reference evidence="1 3" key="2">
    <citation type="journal article" date="2017" name="BMC Genomics">
        <title>Genomic analysis of methanogenic archaea reveals a shift towards energy conservation.</title>
        <authorList>
            <person name="Gilmore S.P."/>
            <person name="Henske J.K."/>
            <person name="Sexton J.A."/>
            <person name="Solomon K.V."/>
            <person name="Seppala S."/>
            <person name="Yoo J.I."/>
            <person name="Huyett L.M."/>
            <person name="Pressman A."/>
            <person name="Cogan J.Z."/>
            <person name="Kivenson V."/>
            <person name="Peng X."/>
            <person name="Tan Y."/>
            <person name="Valentine D.L."/>
            <person name="O'Malley M.A."/>
        </authorList>
    </citation>
    <scope>NUCLEOTIDE SEQUENCE [LARGE SCALE GENOMIC DNA]</scope>
    <source>
        <strain evidence="1 3">1R-7</strain>
    </source>
</reference>
<sequence>MAQCKLCGTTFNEDEAETVDCNCGCGSDLYLCPNCGYAIKLSVKEKQEKRSFFKKLTDAFRMGY</sequence>
<comment type="caution">
    <text evidence="1">The sequence shown here is derived from an EMBL/GenBank/DDBJ whole genome shotgun (WGS) entry which is preliminary data.</text>
</comment>
<dbReference type="EMBL" id="LMVN01000001">
    <property type="protein sequence ID" value="PAV08230.1"/>
    <property type="molecule type" value="Genomic_DNA"/>
</dbReference>
<accession>A0A2A2HG05</accession>
<evidence type="ECO:0000313" key="4">
    <source>
        <dbReference type="Proteomes" id="UP000246004"/>
    </source>
</evidence>
<protein>
    <submittedName>
        <fullName evidence="1">Uncharacterized protein</fullName>
    </submittedName>
</protein>
<dbReference type="RefSeq" id="WP_095607880.1">
    <property type="nucleotide sequence ID" value="NZ_CAUHCB010000018.1"/>
</dbReference>
<name>A0A2A2HG05_9EURY</name>
<dbReference type="AlphaFoldDB" id="A0A2A2HG05"/>